<name>A0A2P6NQX9_9EUKA</name>
<dbReference type="SMART" id="SM00332">
    <property type="entry name" value="PP2Cc"/>
    <property type="match status" value="1"/>
</dbReference>
<reference evidence="4 5" key="1">
    <citation type="journal article" date="2018" name="Genome Biol. Evol.">
        <title>Multiple Roots of Fruiting Body Formation in Amoebozoa.</title>
        <authorList>
            <person name="Hillmann F."/>
            <person name="Forbes G."/>
            <person name="Novohradska S."/>
            <person name="Ferling I."/>
            <person name="Riege K."/>
            <person name="Groth M."/>
            <person name="Westermann M."/>
            <person name="Marz M."/>
            <person name="Spaller T."/>
            <person name="Winckler T."/>
            <person name="Schaap P."/>
            <person name="Glockner G."/>
        </authorList>
    </citation>
    <scope>NUCLEOTIDE SEQUENCE [LARGE SCALE GENOMIC DNA]</scope>
    <source>
        <strain evidence="4 5">Jena</strain>
    </source>
</reference>
<feature type="domain" description="PPM-type phosphatase" evidence="3">
    <location>
        <begin position="117"/>
        <end position="351"/>
    </location>
</feature>
<dbReference type="PANTHER" id="PTHR12320:SF1">
    <property type="entry name" value="PROTEIN PHOSPHATASE PTC7 HOMOLOG"/>
    <property type="match status" value="1"/>
</dbReference>
<dbReference type="EMBL" id="MDYQ01000032">
    <property type="protein sequence ID" value="PRP86367.1"/>
    <property type="molecule type" value="Genomic_DNA"/>
</dbReference>
<comment type="catalytic activity">
    <reaction evidence="1">
        <text>O-phospho-L-threonyl-[protein] + H2O = L-threonyl-[protein] + phosphate</text>
        <dbReference type="Rhea" id="RHEA:47004"/>
        <dbReference type="Rhea" id="RHEA-COMP:11060"/>
        <dbReference type="Rhea" id="RHEA-COMP:11605"/>
        <dbReference type="ChEBI" id="CHEBI:15377"/>
        <dbReference type="ChEBI" id="CHEBI:30013"/>
        <dbReference type="ChEBI" id="CHEBI:43474"/>
        <dbReference type="ChEBI" id="CHEBI:61977"/>
        <dbReference type="EC" id="3.1.3.16"/>
    </reaction>
</comment>
<dbReference type="STRING" id="1890364.A0A2P6NQX9"/>
<organism evidence="4 5">
    <name type="scientific">Planoprotostelium fungivorum</name>
    <dbReference type="NCBI Taxonomy" id="1890364"/>
    <lineage>
        <taxon>Eukaryota</taxon>
        <taxon>Amoebozoa</taxon>
        <taxon>Evosea</taxon>
        <taxon>Variosea</taxon>
        <taxon>Cavosteliida</taxon>
        <taxon>Cavosteliaceae</taxon>
        <taxon>Planoprotostelium</taxon>
    </lineage>
</organism>
<dbReference type="SUPFAM" id="SSF81606">
    <property type="entry name" value="PP2C-like"/>
    <property type="match status" value="1"/>
</dbReference>
<dbReference type="AlphaFoldDB" id="A0A2P6NQX9"/>
<keyword evidence="1" id="KW-0460">Magnesium</keyword>
<dbReference type="GO" id="GO:0046872">
    <property type="term" value="F:metal ion binding"/>
    <property type="evidence" value="ECO:0007669"/>
    <property type="project" value="UniProtKB-UniRule"/>
</dbReference>
<accession>A0A2P6NQX9</accession>
<keyword evidence="1" id="KW-0464">Manganese</keyword>
<feature type="compositionally biased region" description="Acidic residues" evidence="2">
    <location>
        <begin position="61"/>
        <end position="74"/>
    </location>
</feature>
<keyword evidence="1" id="KW-0378">Hydrolase</keyword>
<keyword evidence="1" id="KW-0479">Metal-binding</keyword>
<feature type="region of interest" description="Disordered" evidence="2">
    <location>
        <begin position="61"/>
        <end position="109"/>
    </location>
</feature>
<evidence type="ECO:0000256" key="2">
    <source>
        <dbReference type="SAM" id="MobiDB-lite"/>
    </source>
</evidence>
<dbReference type="OrthoDB" id="60843at2759"/>
<dbReference type="InterPro" id="IPR036457">
    <property type="entry name" value="PPM-type-like_dom_sf"/>
</dbReference>
<keyword evidence="5" id="KW-1185">Reference proteome</keyword>
<gene>
    <name evidence="4" type="ORF">PROFUN_05508</name>
</gene>
<sequence length="374" mass="40609">MSTATDTVNTTEVTLPRPLAAPRSVLSPLFGLFLVAQTQNIFSSKSSQEVENMANVPEATMEDADSSDMFENEAPDTTPDTINTVQPTSDGSETADSVGRSNTQSQPPQKYIFQSGASAIAHPNKQDKGGEDAYFICPSAFGVADGVGGWNEIGIDPSLYSRKLMEGAQLSVMNEPPQTPPVVTLRNAYDHVTYHNIIGSTTACIVKLEGDNLRAANLGDSGFLIVRNGQVIYRTKEQQFSFNFPYQIGTNSDCLPESHAEDITLQIQPNDIVVAGSDGLFDNLYDQEIVEILRNCTDDAQEAAEKIAHMACKMSREWTRLSPFAKQAHNHGLIFVYGGKVDDITVVVGIAGDVYVLAYSFGSQMKRTEVGSFI</sequence>
<comment type="catalytic activity">
    <reaction evidence="1">
        <text>O-phospho-L-seryl-[protein] + H2O = L-seryl-[protein] + phosphate</text>
        <dbReference type="Rhea" id="RHEA:20629"/>
        <dbReference type="Rhea" id="RHEA-COMP:9863"/>
        <dbReference type="Rhea" id="RHEA-COMP:11604"/>
        <dbReference type="ChEBI" id="CHEBI:15377"/>
        <dbReference type="ChEBI" id="CHEBI:29999"/>
        <dbReference type="ChEBI" id="CHEBI:43474"/>
        <dbReference type="ChEBI" id="CHEBI:83421"/>
        <dbReference type="EC" id="3.1.3.16"/>
    </reaction>
</comment>
<dbReference type="InParanoid" id="A0A2P6NQX9"/>
<dbReference type="PROSITE" id="PS51746">
    <property type="entry name" value="PPM_2"/>
    <property type="match status" value="1"/>
</dbReference>
<dbReference type="FunCoup" id="A0A2P6NQX9">
    <property type="interactions" value="120"/>
</dbReference>
<evidence type="ECO:0000259" key="3">
    <source>
        <dbReference type="PROSITE" id="PS51746"/>
    </source>
</evidence>
<dbReference type="InterPro" id="IPR039123">
    <property type="entry name" value="PPTC7"/>
</dbReference>
<feature type="compositionally biased region" description="Polar residues" evidence="2">
    <location>
        <begin position="78"/>
        <end position="108"/>
    </location>
</feature>
<comment type="cofactor">
    <cofactor evidence="1">
        <name>Mn(2+)</name>
        <dbReference type="ChEBI" id="CHEBI:29035"/>
    </cofactor>
</comment>
<comment type="similarity">
    <text evidence="1">Belongs to the PP2C family.</text>
</comment>
<dbReference type="PANTHER" id="PTHR12320">
    <property type="entry name" value="PROTEIN PHOSPHATASE 2C"/>
    <property type="match status" value="1"/>
</dbReference>
<dbReference type="EC" id="3.1.3.16" evidence="1"/>
<comment type="cofactor">
    <cofactor evidence="1">
        <name>Mg(2+)</name>
        <dbReference type="ChEBI" id="CHEBI:18420"/>
    </cofactor>
</comment>
<evidence type="ECO:0000313" key="5">
    <source>
        <dbReference type="Proteomes" id="UP000241769"/>
    </source>
</evidence>
<comment type="caution">
    <text evidence="4">The sequence shown here is derived from an EMBL/GenBank/DDBJ whole genome shotgun (WGS) entry which is preliminary data.</text>
</comment>
<dbReference type="InterPro" id="IPR001932">
    <property type="entry name" value="PPM-type_phosphatase-like_dom"/>
</dbReference>
<dbReference type="Pfam" id="PF00481">
    <property type="entry name" value="PP2C"/>
    <property type="match status" value="1"/>
</dbReference>
<dbReference type="CDD" id="cd00143">
    <property type="entry name" value="PP2Cc"/>
    <property type="match status" value="1"/>
</dbReference>
<proteinExistence type="inferred from homology"/>
<evidence type="ECO:0000313" key="4">
    <source>
        <dbReference type="EMBL" id="PRP86367.1"/>
    </source>
</evidence>
<evidence type="ECO:0000256" key="1">
    <source>
        <dbReference type="RuleBase" id="RU366020"/>
    </source>
</evidence>
<dbReference type="Gene3D" id="3.60.40.10">
    <property type="entry name" value="PPM-type phosphatase domain"/>
    <property type="match status" value="1"/>
</dbReference>
<dbReference type="SMART" id="SM00331">
    <property type="entry name" value="PP2C_SIG"/>
    <property type="match status" value="1"/>
</dbReference>
<protein>
    <recommendedName>
        <fullName evidence="1">Protein phosphatase</fullName>
        <ecNumber evidence="1">3.1.3.16</ecNumber>
    </recommendedName>
</protein>
<dbReference type="GO" id="GO:0004722">
    <property type="term" value="F:protein serine/threonine phosphatase activity"/>
    <property type="evidence" value="ECO:0007669"/>
    <property type="project" value="UniProtKB-EC"/>
</dbReference>
<keyword evidence="1" id="KW-0904">Protein phosphatase</keyword>
<dbReference type="Proteomes" id="UP000241769">
    <property type="component" value="Unassembled WGS sequence"/>
</dbReference>